<accession>A0A379Q6E5</accession>
<protein>
    <submittedName>
        <fullName evidence="1">Uncharacterized protein</fullName>
    </submittedName>
</protein>
<organism evidence="1 2">
    <name type="scientific">Salmonella enterica</name>
    <name type="common">Salmonella choleraesuis</name>
    <dbReference type="NCBI Taxonomy" id="28901"/>
    <lineage>
        <taxon>Bacteria</taxon>
        <taxon>Pseudomonadati</taxon>
        <taxon>Pseudomonadota</taxon>
        <taxon>Gammaproteobacteria</taxon>
        <taxon>Enterobacterales</taxon>
        <taxon>Enterobacteriaceae</taxon>
        <taxon>Salmonella</taxon>
    </lineage>
</organism>
<dbReference type="EMBL" id="UGWI01000001">
    <property type="protein sequence ID" value="SUF36516.1"/>
    <property type="molecule type" value="Genomic_DNA"/>
</dbReference>
<evidence type="ECO:0000313" key="2">
    <source>
        <dbReference type="Proteomes" id="UP000254773"/>
    </source>
</evidence>
<dbReference type="AlphaFoldDB" id="A0A379Q6E5"/>
<reference evidence="1 2" key="1">
    <citation type="submission" date="2018-06" db="EMBL/GenBank/DDBJ databases">
        <authorList>
            <consortium name="Pathogen Informatics"/>
            <person name="Doyle S."/>
        </authorList>
    </citation>
    <scope>NUCLEOTIDE SEQUENCE [LARGE SCALE GENOMIC DNA]</scope>
    <source>
        <strain evidence="1 2">NCTC9854</strain>
    </source>
</reference>
<evidence type="ECO:0000313" key="1">
    <source>
        <dbReference type="EMBL" id="SUF36516.1"/>
    </source>
</evidence>
<dbReference type="Proteomes" id="UP000254773">
    <property type="component" value="Unassembled WGS sequence"/>
</dbReference>
<sequence length="74" mass="8595">MFLTPLYVDLESLCVEFYPLYVDLIPLCVDLTPHITKPLFAKMPIFRDNPHKTKAIFYGGLRGGAIYKKYQQNQ</sequence>
<proteinExistence type="predicted"/>
<gene>
    <name evidence="1" type="ORF">NCTC9854_00731</name>
</gene>
<name>A0A379Q6E5_SALER</name>